<dbReference type="Pfam" id="PF22022">
    <property type="entry name" value="Phage_int_M"/>
    <property type="match status" value="1"/>
</dbReference>
<protein>
    <submittedName>
        <fullName evidence="8">Integrase</fullName>
    </submittedName>
</protein>
<keyword evidence="4" id="KW-0233">DNA recombination</keyword>
<proteinExistence type="inferred from homology"/>
<sequence>MRSDLTDIKVKQAKAGTAARKMGDGGGLFLFVTPSGGKLWRWKYRYEGKGKLMSFGQYPDVSLTLARELHRQNRELLASGVDPMAEKKAEKLRAQEADENSFATVAAKWLEHWREGKSPRHADTMIRRMEANLFPSLGTRPIAMIEAPELVRVVKAIEERGAGDLAKRALQTTGQIFRYAIAHGYAKRNPASEIKPADILKSTHKTNLARIDAKELPDLLKAIEVYQGTQLTRMAFKLMTLTFVRTTELIGAKWSEFDLSAKRWDIPAERMKMKTPHIVPLARQTLEVLESLKLISGDSEYLFPGDHGATTMSNNTILQGLERMGYKHRMTGHGFRGLASTILHERGYQHEHIELQLAHAPRNSVSASYNHALYLEPRTKMMRDWADFLEMTQRGVKVLPFRSRVG</sequence>
<evidence type="ECO:0000256" key="4">
    <source>
        <dbReference type="ARBA" id="ARBA00023172"/>
    </source>
</evidence>
<reference evidence="8 9" key="1">
    <citation type="submission" date="2020-08" db="EMBL/GenBank/DDBJ databases">
        <title>Genomic Encyclopedia of Type Strains, Phase IV (KMG-V): Genome sequencing to study the core and pangenomes of soil and plant-associated prokaryotes.</title>
        <authorList>
            <person name="Whitman W."/>
        </authorList>
    </citation>
    <scope>NUCLEOTIDE SEQUENCE [LARGE SCALE GENOMIC DNA]</scope>
    <source>
        <strain evidence="8 9">X5P2</strain>
    </source>
</reference>
<accession>A0A9X0QJS4</accession>
<name>A0A9X0QJS4_9BACT</name>
<comment type="caution">
    <text evidence="8">The sequence shown here is derived from an EMBL/GenBank/DDBJ whole genome shotgun (WGS) entry which is preliminary data.</text>
</comment>
<dbReference type="InterPro" id="IPR038488">
    <property type="entry name" value="Integrase_DNA-bd_sf"/>
</dbReference>
<gene>
    <name evidence="8" type="ORF">HDF14_005023</name>
</gene>
<organism evidence="8 9">
    <name type="scientific">Tunturiibacter gelidiferens</name>
    <dbReference type="NCBI Taxonomy" id="3069689"/>
    <lineage>
        <taxon>Bacteria</taxon>
        <taxon>Pseudomonadati</taxon>
        <taxon>Acidobacteriota</taxon>
        <taxon>Terriglobia</taxon>
        <taxon>Terriglobales</taxon>
        <taxon>Acidobacteriaceae</taxon>
        <taxon>Tunturiibacter</taxon>
    </lineage>
</organism>
<dbReference type="InterPro" id="IPR050808">
    <property type="entry name" value="Phage_Integrase"/>
</dbReference>
<evidence type="ECO:0000313" key="9">
    <source>
        <dbReference type="Proteomes" id="UP000535182"/>
    </source>
</evidence>
<dbReference type="PANTHER" id="PTHR30629:SF2">
    <property type="entry name" value="PROPHAGE INTEGRASE INTS-RELATED"/>
    <property type="match status" value="1"/>
</dbReference>
<feature type="domain" description="Core-binding (CB)" evidence="7">
    <location>
        <begin position="100"/>
        <end position="181"/>
    </location>
</feature>
<dbReference type="InterPro" id="IPR002104">
    <property type="entry name" value="Integrase_catalytic"/>
</dbReference>
<dbReference type="PROSITE" id="PS51898">
    <property type="entry name" value="TYR_RECOMBINASE"/>
    <property type="match status" value="1"/>
</dbReference>
<evidence type="ECO:0000259" key="6">
    <source>
        <dbReference type="PROSITE" id="PS51898"/>
    </source>
</evidence>
<dbReference type="GO" id="GO:0015074">
    <property type="term" value="P:DNA integration"/>
    <property type="evidence" value="ECO:0007669"/>
    <property type="project" value="UniProtKB-KW"/>
</dbReference>
<keyword evidence="3 5" id="KW-0238">DNA-binding</keyword>
<dbReference type="EMBL" id="JACHEB010000014">
    <property type="protein sequence ID" value="MBB5331379.1"/>
    <property type="molecule type" value="Genomic_DNA"/>
</dbReference>
<evidence type="ECO:0000256" key="1">
    <source>
        <dbReference type="ARBA" id="ARBA00008857"/>
    </source>
</evidence>
<dbReference type="InterPro" id="IPR010998">
    <property type="entry name" value="Integrase_recombinase_N"/>
</dbReference>
<dbReference type="InterPro" id="IPR053876">
    <property type="entry name" value="Phage_int_M"/>
</dbReference>
<dbReference type="SUPFAM" id="SSF56349">
    <property type="entry name" value="DNA breaking-rejoining enzymes"/>
    <property type="match status" value="1"/>
</dbReference>
<comment type="similarity">
    <text evidence="1">Belongs to the 'phage' integrase family.</text>
</comment>
<dbReference type="Gene3D" id="1.10.150.130">
    <property type="match status" value="1"/>
</dbReference>
<keyword evidence="9" id="KW-1185">Reference proteome</keyword>
<dbReference type="Gene3D" id="3.30.160.390">
    <property type="entry name" value="Integrase, DNA-binding domain"/>
    <property type="match status" value="1"/>
</dbReference>
<dbReference type="CDD" id="cd00801">
    <property type="entry name" value="INT_P4_C"/>
    <property type="match status" value="1"/>
</dbReference>
<evidence type="ECO:0000256" key="2">
    <source>
        <dbReference type="ARBA" id="ARBA00022908"/>
    </source>
</evidence>
<feature type="domain" description="Tyr recombinase" evidence="6">
    <location>
        <begin position="206"/>
        <end position="382"/>
    </location>
</feature>
<evidence type="ECO:0000313" key="8">
    <source>
        <dbReference type="EMBL" id="MBB5331379.1"/>
    </source>
</evidence>
<dbReference type="Pfam" id="PF00589">
    <property type="entry name" value="Phage_integrase"/>
    <property type="match status" value="1"/>
</dbReference>
<evidence type="ECO:0000259" key="7">
    <source>
        <dbReference type="PROSITE" id="PS51900"/>
    </source>
</evidence>
<dbReference type="InterPro" id="IPR011010">
    <property type="entry name" value="DNA_brk_join_enz"/>
</dbReference>
<dbReference type="RefSeq" id="WP_183981226.1">
    <property type="nucleotide sequence ID" value="NZ_JACHEB010000014.1"/>
</dbReference>
<dbReference type="InterPro" id="IPR013762">
    <property type="entry name" value="Integrase-like_cat_sf"/>
</dbReference>
<dbReference type="PROSITE" id="PS51900">
    <property type="entry name" value="CB"/>
    <property type="match status" value="1"/>
</dbReference>
<dbReference type="GO" id="GO:0006310">
    <property type="term" value="P:DNA recombination"/>
    <property type="evidence" value="ECO:0007669"/>
    <property type="project" value="UniProtKB-KW"/>
</dbReference>
<dbReference type="InterPro" id="IPR025166">
    <property type="entry name" value="Integrase_DNA_bind_dom"/>
</dbReference>
<dbReference type="InterPro" id="IPR044068">
    <property type="entry name" value="CB"/>
</dbReference>
<dbReference type="AlphaFoldDB" id="A0A9X0QJS4"/>
<dbReference type="PANTHER" id="PTHR30629">
    <property type="entry name" value="PROPHAGE INTEGRASE"/>
    <property type="match status" value="1"/>
</dbReference>
<keyword evidence="2" id="KW-0229">DNA integration</keyword>
<dbReference type="GO" id="GO:0003677">
    <property type="term" value="F:DNA binding"/>
    <property type="evidence" value="ECO:0007669"/>
    <property type="project" value="UniProtKB-UniRule"/>
</dbReference>
<evidence type="ECO:0000256" key="3">
    <source>
        <dbReference type="ARBA" id="ARBA00023125"/>
    </source>
</evidence>
<dbReference type="Pfam" id="PF13356">
    <property type="entry name" value="Arm-DNA-bind_3"/>
    <property type="match status" value="1"/>
</dbReference>
<dbReference type="Proteomes" id="UP000535182">
    <property type="component" value="Unassembled WGS sequence"/>
</dbReference>
<evidence type="ECO:0000256" key="5">
    <source>
        <dbReference type="PROSITE-ProRule" id="PRU01248"/>
    </source>
</evidence>
<dbReference type="Gene3D" id="1.10.443.10">
    <property type="entry name" value="Intergrase catalytic core"/>
    <property type="match status" value="1"/>
</dbReference>